<proteinExistence type="predicted"/>
<dbReference type="InterPro" id="IPR012338">
    <property type="entry name" value="Beta-lactam/transpept-like"/>
</dbReference>
<accession>A0ABM7DNY9</accession>
<dbReference type="EMBL" id="CP020373">
    <property type="protein sequence ID" value="AZQ11361.1"/>
    <property type="molecule type" value="Genomic_DNA"/>
</dbReference>
<name>A0ABM7DNY9_9GAMM</name>
<feature type="domain" description="Beta-lactamase-related" evidence="1">
    <location>
        <begin position="84"/>
        <end position="374"/>
    </location>
</feature>
<dbReference type="InterPro" id="IPR001466">
    <property type="entry name" value="Beta-lactam-related"/>
</dbReference>
<evidence type="ECO:0000313" key="3">
    <source>
        <dbReference type="Proteomes" id="UP000278437"/>
    </source>
</evidence>
<dbReference type="RefSeq" id="WP_126167650.1">
    <property type="nucleotide sequence ID" value="NZ_CP020373.1"/>
</dbReference>
<sequence length="393" mass="42639">MIRNSLLIMVVAALGIAAITPETMIGAMTGSGLIAKAAAAEAAATDVSQQGARQQTEAAKAHVISDKLNIGAQILASEPKLLSSVIVMHQGRLVHESYYNGAKADGLHDFRSASKSLTGLMFGVALHDGYFNSEHDKVLPLFKDYDPLLYPSTEKSAMSFFDLLSMTNPLECDDMNNFSAGNEERMYLRKDWLRFFFDLPSRANPPWEAPMDKQPFGRDFSYCTAGISITAAAIERASGKRLSDYADAALLKPIGVGETQWLYSATGITQGGGGLRIAPRDFLKIGELILNKGRWGDKQLLPAEWIAKSLAAYSESMPELNASYGLTFWQFPYEVKGKTINAFAAAGNGGNYLFIVPELKLAAVIAATAYNTPYMHKQSQGIFSAIVLPALVD</sequence>
<evidence type="ECO:0000313" key="2">
    <source>
        <dbReference type="EMBL" id="AZQ11361.1"/>
    </source>
</evidence>
<dbReference type="Proteomes" id="UP000278437">
    <property type="component" value="Chromosome"/>
</dbReference>
<dbReference type="Pfam" id="PF00144">
    <property type="entry name" value="Beta-lactamase"/>
    <property type="match status" value="1"/>
</dbReference>
<dbReference type="PANTHER" id="PTHR43283">
    <property type="entry name" value="BETA-LACTAMASE-RELATED"/>
    <property type="match status" value="1"/>
</dbReference>
<dbReference type="SUPFAM" id="SSF56601">
    <property type="entry name" value="beta-lactamase/transpeptidase-like"/>
    <property type="match status" value="1"/>
</dbReference>
<dbReference type="InterPro" id="IPR050789">
    <property type="entry name" value="Diverse_Enzym_Activities"/>
</dbReference>
<dbReference type="PANTHER" id="PTHR43283:SF7">
    <property type="entry name" value="BETA-LACTAMASE-RELATED DOMAIN-CONTAINING PROTEIN"/>
    <property type="match status" value="1"/>
</dbReference>
<keyword evidence="3" id="KW-1185">Reference proteome</keyword>
<organism evidence="2 3">
    <name type="scientific">Shewanella khirikhana</name>
    <dbReference type="NCBI Taxonomy" id="1965282"/>
    <lineage>
        <taxon>Bacteria</taxon>
        <taxon>Pseudomonadati</taxon>
        <taxon>Pseudomonadota</taxon>
        <taxon>Gammaproteobacteria</taxon>
        <taxon>Alteromonadales</taxon>
        <taxon>Shewanellaceae</taxon>
        <taxon>Shewanella</taxon>
    </lineage>
</organism>
<protein>
    <submittedName>
        <fullName evidence="2">Beta-lactamase</fullName>
    </submittedName>
</protein>
<gene>
    <name evidence="2" type="ORF">STH12_02275</name>
</gene>
<evidence type="ECO:0000259" key="1">
    <source>
        <dbReference type="Pfam" id="PF00144"/>
    </source>
</evidence>
<reference evidence="3" key="1">
    <citation type="submission" date="2017-03" db="EMBL/GenBank/DDBJ databases">
        <title>Full genome sequence of a non-lethal Shewanella isolate that potentiates virulence of Vibio parahaemolyticus causing acute hepatopancreatic necrosis disease (AHPND) in shrimp.</title>
        <authorList>
            <person name="Prachumwat A."/>
            <person name="Sritunyalucksana K."/>
        </authorList>
    </citation>
    <scope>NUCLEOTIDE SEQUENCE [LARGE SCALE GENOMIC DNA]</scope>
    <source>
        <strain evidence="3">TH2012</strain>
    </source>
</reference>
<dbReference type="Gene3D" id="3.40.710.10">
    <property type="entry name" value="DD-peptidase/beta-lactamase superfamily"/>
    <property type="match status" value="1"/>
</dbReference>